<feature type="compositionally biased region" description="Basic and acidic residues" evidence="1">
    <location>
        <begin position="96"/>
        <end position="108"/>
    </location>
</feature>
<dbReference type="AlphaFoldDB" id="A0A8X6KF06"/>
<reference evidence="2" key="1">
    <citation type="submission" date="2020-07" db="EMBL/GenBank/DDBJ databases">
        <title>Multicomponent nature underlies the extraordinary mechanical properties of spider dragline silk.</title>
        <authorList>
            <person name="Kono N."/>
            <person name="Nakamura H."/>
            <person name="Mori M."/>
            <person name="Yoshida Y."/>
            <person name="Ohtoshi R."/>
            <person name="Malay A.D."/>
            <person name="Moran D.A.P."/>
            <person name="Tomita M."/>
            <person name="Numata K."/>
            <person name="Arakawa K."/>
        </authorList>
    </citation>
    <scope>NUCLEOTIDE SEQUENCE</scope>
</reference>
<proteinExistence type="predicted"/>
<accession>A0A8X6KF06</accession>
<dbReference type="EMBL" id="BMAO01010856">
    <property type="protein sequence ID" value="GFQ69948.1"/>
    <property type="molecule type" value="Genomic_DNA"/>
</dbReference>
<organism evidence="2 3">
    <name type="scientific">Trichonephila clavata</name>
    <name type="common">Joro spider</name>
    <name type="synonym">Nephila clavata</name>
    <dbReference type="NCBI Taxonomy" id="2740835"/>
    <lineage>
        <taxon>Eukaryota</taxon>
        <taxon>Metazoa</taxon>
        <taxon>Ecdysozoa</taxon>
        <taxon>Arthropoda</taxon>
        <taxon>Chelicerata</taxon>
        <taxon>Arachnida</taxon>
        <taxon>Araneae</taxon>
        <taxon>Araneomorphae</taxon>
        <taxon>Entelegynae</taxon>
        <taxon>Araneoidea</taxon>
        <taxon>Nephilidae</taxon>
        <taxon>Trichonephila</taxon>
    </lineage>
</organism>
<gene>
    <name evidence="2" type="ORF">TNCT_640101</name>
</gene>
<feature type="region of interest" description="Disordered" evidence="1">
    <location>
        <begin position="33"/>
        <end position="125"/>
    </location>
</feature>
<sequence>MKAQSPGRKRVFPPKNRDRVCFENVSVWSGRVYLEEGRRKNQKKKKREEKKESSEEEGSRSGMPGENKNEKKKWKKEEFEVENGGKLSVHTTSGSCDRRMRGRGDNRGEGGAPFRPQNGIFLKDE</sequence>
<feature type="non-terminal residue" evidence="2">
    <location>
        <position position="125"/>
    </location>
</feature>
<evidence type="ECO:0000313" key="3">
    <source>
        <dbReference type="Proteomes" id="UP000887116"/>
    </source>
</evidence>
<feature type="compositionally biased region" description="Basic and acidic residues" evidence="1">
    <location>
        <begin position="49"/>
        <end position="59"/>
    </location>
</feature>
<protein>
    <submittedName>
        <fullName evidence="2">Uncharacterized protein</fullName>
    </submittedName>
</protein>
<evidence type="ECO:0000256" key="1">
    <source>
        <dbReference type="SAM" id="MobiDB-lite"/>
    </source>
</evidence>
<keyword evidence="3" id="KW-1185">Reference proteome</keyword>
<dbReference type="Proteomes" id="UP000887116">
    <property type="component" value="Unassembled WGS sequence"/>
</dbReference>
<evidence type="ECO:0000313" key="2">
    <source>
        <dbReference type="EMBL" id="GFQ69948.1"/>
    </source>
</evidence>
<comment type="caution">
    <text evidence="2">The sequence shown here is derived from an EMBL/GenBank/DDBJ whole genome shotgun (WGS) entry which is preliminary data.</text>
</comment>
<name>A0A8X6KF06_TRICU</name>